<dbReference type="SUPFAM" id="SSF53335">
    <property type="entry name" value="S-adenosyl-L-methionine-dependent methyltransferases"/>
    <property type="match status" value="1"/>
</dbReference>
<dbReference type="InterPro" id="IPR053173">
    <property type="entry name" value="SAM-binding_MTase"/>
</dbReference>
<feature type="domain" description="S-adenosylmethionine-dependent methyltransferase Rv2258c-like winged HTH" evidence="2">
    <location>
        <begin position="21"/>
        <end position="79"/>
    </location>
</feature>
<feature type="domain" description="Methyltransferase type 12" evidence="1">
    <location>
        <begin position="170"/>
        <end position="265"/>
    </location>
</feature>
<evidence type="ECO:0000259" key="1">
    <source>
        <dbReference type="Pfam" id="PF08242"/>
    </source>
</evidence>
<dbReference type="InterPro" id="IPR029063">
    <property type="entry name" value="SAM-dependent_MTases_sf"/>
</dbReference>
<name>A0A8S3YW69_9EUPU</name>
<proteinExistence type="predicted"/>
<dbReference type="EMBL" id="CAJHNH020001033">
    <property type="protein sequence ID" value="CAG5121174.1"/>
    <property type="molecule type" value="Genomic_DNA"/>
</dbReference>
<keyword evidence="4" id="KW-1185">Reference proteome</keyword>
<evidence type="ECO:0000313" key="3">
    <source>
        <dbReference type="EMBL" id="CAG5121174.1"/>
    </source>
</evidence>
<dbReference type="Pfam" id="PF21320">
    <property type="entry name" value="WHD_Rv2258c"/>
    <property type="match status" value="1"/>
</dbReference>
<protein>
    <submittedName>
        <fullName evidence="3">Uncharacterized protein</fullName>
    </submittedName>
</protein>
<sequence>MAKVSEYRNKLDNIVNSTHVGLCLCLSKDVGILQVLLDARKPLTSLQIAAEKDLKERYARELLDCLATAEIIHASTDESGVLVYQIPEDGKKEFKSHPMAFISYAISMIKIYDSIKSCLHNTGPYGYRMTPEAYDSVEELGVCQFDDYVGTILKCVDGLKAKLESGIDVLEVGCGKGRLLTTLAQMFPRSTFTASDNVKSLLDDLKASLGRVPNIKCDFLDLCCPTFPSSKRYDWVNCAHVIHHVPNPPQALKNIRKLLKPGGTFTMIDMAPSGSPIGDRGNLFVGCLYAVSMFICIPDSYQTEDSHAMGSCWGKQQIMELLRNAGFEVKVGVIEYPLTLFACKSYLV</sequence>
<evidence type="ECO:0000313" key="4">
    <source>
        <dbReference type="Proteomes" id="UP000678393"/>
    </source>
</evidence>
<dbReference type="AlphaFoldDB" id="A0A8S3YW69"/>
<reference evidence="3" key="1">
    <citation type="submission" date="2021-04" db="EMBL/GenBank/DDBJ databases">
        <authorList>
            <consortium name="Molecular Ecology Group"/>
        </authorList>
    </citation>
    <scope>NUCLEOTIDE SEQUENCE</scope>
</reference>
<dbReference type="Gene3D" id="3.40.50.150">
    <property type="entry name" value="Vaccinia Virus protein VP39"/>
    <property type="match status" value="1"/>
</dbReference>
<dbReference type="InterPro" id="IPR048711">
    <property type="entry name" value="WHD_Rv2258c"/>
</dbReference>
<dbReference type="OrthoDB" id="506498at2759"/>
<organism evidence="3 4">
    <name type="scientific">Candidula unifasciata</name>
    <dbReference type="NCBI Taxonomy" id="100452"/>
    <lineage>
        <taxon>Eukaryota</taxon>
        <taxon>Metazoa</taxon>
        <taxon>Spiralia</taxon>
        <taxon>Lophotrochozoa</taxon>
        <taxon>Mollusca</taxon>
        <taxon>Gastropoda</taxon>
        <taxon>Heterobranchia</taxon>
        <taxon>Euthyneura</taxon>
        <taxon>Panpulmonata</taxon>
        <taxon>Eupulmonata</taxon>
        <taxon>Stylommatophora</taxon>
        <taxon>Helicina</taxon>
        <taxon>Helicoidea</taxon>
        <taxon>Geomitridae</taxon>
        <taxon>Candidula</taxon>
    </lineage>
</organism>
<accession>A0A8S3YW69</accession>
<dbReference type="Pfam" id="PF08242">
    <property type="entry name" value="Methyltransf_12"/>
    <property type="match status" value="1"/>
</dbReference>
<dbReference type="PANTHER" id="PTHR45128">
    <property type="entry name" value="METHYLTRANSFERASE TYPE 11"/>
    <property type="match status" value="1"/>
</dbReference>
<dbReference type="InterPro" id="IPR013217">
    <property type="entry name" value="Methyltransf_12"/>
</dbReference>
<dbReference type="PANTHER" id="PTHR45128:SF1">
    <property type="entry name" value="S-ADENOSYLMETHIONINE-DEPENDENT METHYLTRANSFERASE RV2258C"/>
    <property type="match status" value="1"/>
</dbReference>
<comment type="caution">
    <text evidence="3">The sequence shown here is derived from an EMBL/GenBank/DDBJ whole genome shotgun (WGS) entry which is preliminary data.</text>
</comment>
<gene>
    <name evidence="3" type="ORF">CUNI_LOCUS6732</name>
</gene>
<dbReference type="Proteomes" id="UP000678393">
    <property type="component" value="Unassembled WGS sequence"/>
</dbReference>
<evidence type="ECO:0000259" key="2">
    <source>
        <dbReference type="Pfam" id="PF21320"/>
    </source>
</evidence>
<dbReference type="CDD" id="cd02440">
    <property type="entry name" value="AdoMet_MTases"/>
    <property type="match status" value="1"/>
</dbReference>